<name>A0A8S2XZE6_9BILA</name>
<proteinExistence type="predicted"/>
<dbReference type="EMBL" id="CAJOBJ010086530">
    <property type="protein sequence ID" value="CAF4522818.1"/>
    <property type="molecule type" value="Genomic_DNA"/>
</dbReference>
<dbReference type="Proteomes" id="UP000681720">
    <property type="component" value="Unassembled WGS sequence"/>
</dbReference>
<dbReference type="AlphaFoldDB" id="A0A8S2XZE6"/>
<organism evidence="4 6">
    <name type="scientific">Rotaria magnacalcarata</name>
    <dbReference type="NCBI Taxonomy" id="392030"/>
    <lineage>
        <taxon>Eukaryota</taxon>
        <taxon>Metazoa</taxon>
        <taxon>Spiralia</taxon>
        <taxon>Gnathifera</taxon>
        <taxon>Rotifera</taxon>
        <taxon>Eurotatoria</taxon>
        <taxon>Bdelloidea</taxon>
        <taxon>Philodinida</taxon>
        <taxon>Philodinidae</taxon>
        <taxon>Rotaria</taxon>
    </lineage>
</organism>
<dbReference type="EMBL" id="CAJOBI010081620">
    <property type="protein sequence ID" value="CAF4500729.1"/>
    <property type="molecule type" value="Genomic_DNA"/>
</dbReference>
<protein>
    <submittedName>
        <fullName evidence="4">Uncharacterized protein</fullName>
    </submittedName>
</protein>
<dbReference type="Proteomes" id="UP000676336">
    <property type="component" value="Unassembled WGS sequence"/>
</dbReference>
<reference evidence="4" key="1">
    <citation type="submission" date="2021-02" db="EMBL/GenBank/DDBJ databases">
        <authorList>
            <person name="Nowell W R."/>
        </authorList>
    </citation>
    <scope>NUCLEOTIDE SEQUENCE</scope>
</reference>
<comment type="caution">
    <text evidence="4">The sequence shown here is derived from an EMBL/GenBank/DDBJ whole genome shotgun (WGS) entry which is preliminary data.</text>
</comment>
<evidence type="ECO:0000313" key="5">
    <source>
        <dbReference type="EMBL" id="CAF4524880.1"/>
    </source>
</evidence>
<dbReference type="EMBL" id="CAJOBJ010087013">
    <property type="protein sequence ID" value="CAF4524880.1"/>
    <property type="molecule type" value="Genomic_DNA"/>
</dbReference>
<evidence type="ECO:0000313" key="4">
    <source>
        <dbReference type="EMBL" id="CAF4522818.1"/>
    </source>
</evidence>
<feature type="non-terminal residue" evidence="4">
    <location>
        <position position="28"/>
    </location>
</feature>
<evidence type="ECO:0000313" key="3">
    <source>
        <dbReference type="EMBL" id="CAF4502586.1"/>
    </source>
</evidence>
<evidence type="ECO:0000313" key="2">
    <source>
        <dbReference type="EMBL" id="CAF4500729.1"/>
    </source>
</evidence>
<accession>A0A8S2XZE6</accession>
<feature type="region of interest" description="Disordered" evidence="1">
    <location>
        <begin position="1"/>
        <end position="28"/>
    </location>
</feature>
<dbReference type="EMBL" id="CAJOBI010082096">
    <property type="protein sequence ID" value="CAF4502586.1"/>
    <property type="molecule type" value="Genomic_DNA"/>
</dbReference>
<gene>
    <name evidence="4" type="ORF">GIL414_LOCUS35696</name>
    <name evidence="5" type="ORF">GIL414_LOCUS35780</name>
    <name evidence="2" type="ORF">SMN809_LOCUS34902</name>
    <name evidence="3" type="ORF">SMN809_LOCUS34977</name>
</gene>
<evidence type="ECO:0000256" key="1">
    <source>
        <dbReference type="SAM" id="MobiDB-lite"/>
    </source>
</evidence>
<sequence length="28" mass="3179">MEQPQQRLTRQTKENSSSTSSSNRVLDA</sequence>
<evidence type="ECO:0000313" key="6">
    <source>
        <dbReference type="Proteomes" id="UP000681720"/>
    </source>
</evidence>